<proteinExistence type="predicted"/>
<gene>
    <name evidence="1" type="ORF">UFOPK1835_00955</name>
</gene>
<sequence length="44" mass="4912">MIEEIVCQAEHPGKSVDVGSPRDDDEIGTEREVAREMISILDIE</sequence>
<organism evidence="1">
    <name type="scientific">freshwater metagenome</name>
    <dbReference type="NCBI Taxonomy" id="449393"/>
    <lineage>
        <taxon>unclassified sequences</taxon>
        <taxon>metagenomes</taxon>
        <taxon>ecological metagenomes</taxon>
    </lineage>
</organism>
<dbReference type="EMBL" id="CAEZUP010000034">
    <property type="protein sequence ID" value="CAB4609021.1"/>
    <property type="molecule type" value="Genomic_DNA"/>
</dbReference>
<name>A0A6J6H635_9ZZZZ</name>
<dbReference type="AlphaFoldDB" id="A0A6J6H635"/>
<protein>
    <submittedName>
        <fullName evidence="1">Unannotated protein</fullName>
    </submittedName>
</protein>
<reference evidence="1" key="1">
    <citation type="submission" date="2020-05" db="EMBL/GenBank/DDBJ databases">
        <authorList>
            <person name="Chiriac C."/>
            <person name="Salcher M."/>
            <person name="Ghai R."/>
            <person name="Kavagutti S V."/>
        </authorList>
    </citation>
    <scope>NUCLEOTIDE SEQUENCE</scope>
</reference>
<evidence type="ECO:0000313" key="1">
    <source>
        <dbReference type="EMBL" id="CAB4609021.1"/>
    </source>
</evidence>
<accession>A0A6J6H635</accession>